<sequence length="518" mass="58674">MHDTSSSVTQTDTLTKPKNKKRQLYDLHIWLGFNLAFLMTLLLATGTIATLSNEIDWLIQDDMRITPAEVKVPWGELETTVKKAAPAQDMLTTFSQGESDYFAYRATFLRADGTRYFIHINQWTGEVTGTTPFLTVQRFFRDLHRYFFMPSFVGLPITSSLAIVLIISLYTGLKTTGRLKKSAFRLRKNKGTRVMLSDLHKVFGIWAIWFIALIVITAIWYLIEFGFAVAKHSFEPPRPGPSVERIQEFGDAMNIIPADIIIKNSKLAFPNWEPAQIQYPRSASQAITVLGYTNDILVRSRANRVFIDPVDGSIIKVQKSKNIGTIAYLNETADPIHFGTIGNLTTKIIWFIFGLILTGMSVTGVLMTYRRLKTSRLSPAQIKTFPIIVAVMIAGFFYVKKQNGDSEPVQKITQSVESYKNYTFKNTLYKKVNSGKYNLQVNITHPNGYSIIDSISVVDTLNNTYKLKPKTFSSTTIFTTPLPGENTEQYKVLTLKVMLLTSEEKQFALRENKIKSLI</sequence>
<evidence type="ECO:0000313" key="2">
    <source>
        <dbReference type="EMBL" id="MEM5533246.1"/>
    </source>
</evidence>
<feature type="transmembrane region" description="Helical" evidence="1">
    <location>
        <begin position="348"/>
        <end position="369"/>
    </location>
</feature>
<feature type="transmembrane region" description="Helical" evidence="1">
    <location>
        <begin position="203"/>
        <end position="223"/>
    </location>
</feature>
<dbReference type="InterPro" id="IPR005625">
    <property type="entry name" value="PepSY-ass_TM"/>
</dbReference>
<keyword evidence="1" id="KW-0812">Transmembrane</keyword>
<reference evidence="2 3" key="1">
    <citation type="submission" date="2024-03" db="EMBL/GenBank/DDBJ databases">
        <title>Community enrichment and isolation of bacterial strains for fucoidan degradation.</title>
        <authorList>
            <person name="Sichert A."/>
        </authorList>
    </citation>
    <scope>NUCLEOTIDE SEQUENCE [LARGE SCALE GENOMIC DNA]</scope>
    <source>
        <strain evidence="2 3">AS26</strain>
    </source>
</reference>
<dbReference type="PANTHER" id="PTHR34219:SF8">
    <property type="entry name" value="PEPSY DOMAIN-CONTAINING PROTEIN"/>
    <property type="match status" value="1"/>
</dbReference>
<gene>
    <name evidence="2" type="ORF">WNY57_12450</name>
</gene>
<name>A0ABU9THP2_9GAMM</name>
<dbReference type="Pfam" id="PF03929">
    <property type="entry name" value="PepSY_TM"/>
    <property type="match status" value="1"/>
</dbReference>
<keyword evidence="3" id="KW-1185">Reference proteome</keyword>
<keyword evidence="1" id="KW-0472">Membrane</keyword>
<dbReference type="EMBL" id="JBBMQX010000009">
    <property type="protein sequence ID" value="MEM5533246.1"/>
    <property type="molecule type" value="Genomic_DNA"/>
</dbReference>
<dbReference type="RefSeq" id="WP_342879878.1">
    <property type="nucleotide sequence ID" value="NZ_JBBMQX010000009.1"/>
</dbReference>
<feature type="transmembrane region" description="Helical" evidence="1">
    <location>
        <begin position="27"/>
        <end position="49"/>
    </location>
</feature>
<organism evidence="2 3">
    <name type="scientific">Pseudoalteromonas arctica</name>
    <dbReference type="NCBI Taxonomy" id="394751"/>
    <lineage>
        <taxon>Bacteria</taxon>
        <taxon>Pseudomonadati</taxon>
        <taxon>Pseudomonadota</taxon>
        <taxon>Gammaproteobacteria</taxon>
        <taxon>Alteromonadales</taxon>
        <taxon>Pseudoalteromonadaceae</taxon>
        <taxon>Pseudoalteromonas</taxon>
    </lineage>
</organism>
<evidence type="ECO:0000313" key="3">
    <source>
        <dbReference type="Proteomes" id="UP001457661"/>
    </source>
</evidence>
<dbReference type="PANTHER" id="PTHR34219">
    <property type="entry name" value="IRON-REGULATED INNER MEMBRANE PROTEIN-RELATED"/>
    <property type="match status" value="1"/>
</dbReference>
<accession>A0ABU9THP2</accession>
<dbReference type="Proteomes" id="UP001457661">
    <property type="component" value="Unassembled WGS sequence"/>
</dbReference>
<feature type="transmembrane region" description="Helical" evidence="1">
    <location>
        <begin position="381"/>
        <end position="399"/>
    </location>
</feature>
<feature type="transmembrane region" description="Helical" evidence="1">
    <location>
        <begin position="147"/>
        <end position="173"/>
    </location>
</feature>
<keyword evidence="1" id="KW-1133">Transmembrane helix</keyword>
<protein>
    <submittedName>
        <fullName evidence="2">PepSY-associated TM helix domain-containing protein</fullName>
    </submittedName>
</protein>
<evidence type="ECO:0000256" key="1">
    <source>
        <dbReference type="SAM" id="Phobius"/>
    </source>
</evidence>
<comment type="caution">
    <text evidence="2">The sequence shown here is derived from an EMBL/GenBank/DDBJ whole genome shotgun (WGS) entry which is preliminary data.</text>
</comment>
<proteinExistence type="predicted"/>